<keyword evidence="3" id="KW-1185">Reference proteome</keyword>
<name>A0ABS7ZMN2_9GAMM</name>
<feature type="compositionally biased region" description="Pro residues" evidence="1">
    <location>
        <begin position="1"/>
        <end position="10"/>
    </location>
</feature>
<dbReference type="RefSeq" id="WP_225671167.1">
    <property type="nucleotide sequence ID" value="NZ_JAEDAH010000008.1"/>
</dbReference>
<gene>
    <name evidence="2" type="ORF">I9W95_01710</name>
</gene>
<dbReference type="EMBL" id="JAEDAH010000008">
    <property type="protein sequence ID" value="MCA6062312.1"/>
    <property type="molecule type" value="Genomic_DNA"/>
</dbReference>
<organism evidence="2 3">
    <name type="scientific">Thalassolituus marinus</name>
    <dbReference type="NCBI Taxonomy" id="671053"/>
    <lineage>
        <taxon>Bacteria</taxon>
        <taxon>Pseudomonadati</taxon>
        <taxon>Pseudomonadota</taxon>
        <taxon>Gammaproteobacteria</taxon>
        <taxon>Oceanospirillales</taxon>
        <taxon>Oceanospirillaceae</taxon>
        <taxon>Thalassolituus</taxon>
    </lineage>
</organism>
<evidence type="ECO:0000313" key="3">
    <source>
        <dbReference type="Proteomes" id="UP000714380"/>
    </source>
</evidence>
<sequence length="153" mass="17042">MSRPPIPPTQAPGTQRLTPTSDTQGLNWLIKQSGPERWAMDHDTLACLLSCSPETLGLWQADAEKSNSLRLPTDTQERIGCLFRLDGILSIVMPAELRFSAFCLPTSKDSLFSGLSMRDYLLSDPATARFYQLCDYLQGHVVLGRSLSQQLLR</sequence>
<feature type="region of interest" description="Disordered" evidence="1">
    <location>
        <begin position="1"/>
        <end position="24"/>
    </location>
</feature>
<evidence type="ECO:0000256" key="1">
    <source>
        <dbReference type="SAM" id="MobiDB-lite"/>
    </source>
</evidence>
<evidence type="ECO:0000313" key="2">
    <source>
        <dbReference type="EMBL" id="MCA6062312.1"/>
    </source>
</evidence>
<protein>
    <submittedName>
        <fullName evidence="2">Uncharacterized protein</fullName>
    </submittedName>
</protein>
<feature type="compositionally biased region" description="Polar residues" evidence="1">
    <location>
        <begin position="11"/>
        <end position="24"/>
    </location>
</feature>
<reference evidence="2 3" key="1">
    <citation type="submission" date="2020-12" db="EMBL/GenBank/DDBJ databases">
        <title>Novel Thalassolituus-related marine hydrocarbonoclastic bacteria mediated algae-derived hydrocarbons mineralization in twilight zone of the northern South China Sea.</title>
        <authorList>
            <person name="Dong C."/>
        </authorList>
    </citation>
    <scope>NUCLEOTIDE SEQUENCE [LARGE SCALE GENOMIC DNA]</scope>
    <source>
        <strain evidence="2 3">IMCC1826</strain>
    </source>
</reference>
<dbReference type="Proteomes" id="UP000714380">
    <property type="component" value="Unassembled WGS sequence"/>
</dbReference>
<comment type="caution">
    <text evidence="2">The sequence shown here is derived from an EMBL/GenBank/DDBJ whole genome shotgun (WGS) entry which is preliminary data.</text>
</comment>
<accession>A0ABS7ZMN2</accession>
<proteinExistence type="predicted"/>